<dbReference type="Gene3D" id="1.10.3210.50">
    <property type="match status" value="1"/>
</dbReference>
<evidence type="ECO:0000313" key="1">
    <source>
        <dbReference type="EMBL" id="EEQ98858.1"/>
    </source>
</evidence>
<dbReference type="Proteomes" id="UP000007800">
    <property type="component" value="Unassembled WGS sequence"/>
</dbReference>
<dbReference type="PANTHER" id="PTHR33594:SF1">
    <property type="entry name" value="HD_PDEASE DOMAIN-CONTAINING PROTEIN"/>
    <property type="match status" value="1"/>
</dbReference>
<dbReference type="PANTHER" id="PTHR33594">
    <property type="entry name" value="SUPERFAMILY HYDROLASE, PUTATIVE (AFU_ORTHOLOGUE AFUA_1G03035)-RELATED"/>
    <property type="match status" value="1"/>
</dbReference>
<dbReference type="SUPFAM" id="SSF109604">
    <property type="entry name" value="HD-domain/PDEase-like"/>
    <property type="match status" value="1"/>
</dbReference>
<dbReference type="OMA" id="IYREWWE"/>
<evidence type="ECO:0000313" key="2">
    <source>
        <dbReference type="Proteomes" id="UP000007800"/>
    </source>
</evidence>
<accession>C5LWR3</accession>
<organism evidence="2">
    <name type="scientific">Perkinsus marinus (strain ATCC 50983 / TXsc)</name>
    <dbReference type="NCBI Taxonomy" id="423536"/>
    <lineage>
        <taxon>Eukaryota</taxon>
        <taxon>Sar</taxon>
        <taxon>Alveolata</taxon>
        <taxon>Perkinsozoa</taxon>
        <taxon>Perkinsea</taxon>
        <taxon>Perkinsida</taxon>
        <taxon>Perkinsidae</taxon>
        <taxon>Perkinsus</taxon>
    </lineage>
</organism>
<dbReference type="CDD" id="cd00077">
    <property type="entry name" value="HDc"/>
    <property type="match status" value="1"/>
</dbReference>
<dbReference type="InParanoid" id="C5LWR3"/>
<keyword evidence="2" id="KW-1185">Reference proteome</keyword>
<dbReference type="OrthoDB" id="16547at2759"/>
<dbReference type="GeneID" id="9063060"/>
<evidence type="ECO:0008006" key="3">
    <source>
        <dbReference type="Google" id="ProtNLM"/>
    </source>
</evidence>
<sequence>MLVTDEQLENIRGRVASWMVACDGSHDMAHVERVVATVKEIYSKEKEEMAVNADLNLLLAIAYLHDTFDRKYCEDTEARAREIVGELTTGPEALSEPTAKFIIDRIHNMSYSAELKNGISEEVAVDPYIAIVQDADRLDAIGAIGICRCMVYSGANGRPIVSEGGEEEMKLRQKYAKKSRSAVAHFYEKLLQLKESMKTRTGGEMAEERHQFMLQFLDQLFDEVKGVK</sequence>
<reference evidence="1 2" key="1">
    <citation type="submission" date="2008-07" db="EMBL/GenBank/DDBJ databases">
        <authorList>
            <person name="El-Sayed N."/>
            <person name="Caler E."/>
            <person name="Inman J."/>
            <person name="Amedeo P."/>
            <person name="Hass B."/>
            <person name="Wortman J."/>
        </authorList>
    </citation>
    <scope>NUCLEOTIDE SEQUENCE [LARGE SCALE GENOMIC DNA]</scope>
    <source>
        <strain evidence="2">ATCC 50983 / TXsc</strain>
    </source>
</reference>
<name>C5LWR3_PERM5</name>
<dbReference type="InterPro" id="IPR003607">
    <property type="entry name" value="HD/PDEase_dom"/>
</dbReference>
<dbReference type="EMBL" id="GG686213">
    <property type="protein sequence ID" value="EEQ98858.1"/>
    <property type="molecule type" value="Genomic_DNA"/>
</dbReference>
<protein>
    <recommendedName>
        <fullName evidence="3">HD/PDEase domain-containing protein</fullName>
    </recommendedName>
</protein>
<dbReference type="RefSeq" id="XP_002766141.1">
    <property type="nucleotide sequence ID" value="XM_002766095.1"/>
</dbReference>
<dbReference type="AlphaFoldDB" id="C5LWR3"/>
<proteinExistence type="predicted"/>
<gene>
    <name evidence="1" type="ORF">Pmar_PMAR007237</name>
</gene>